<name>A0A1C9CDE2_CERJP</name>
<gene>
    <name evidence="1" type="primary">upp</name>
    <name evidence="1" type="ORF">Ceram_137</name>
</gene>
<organism evidence="1">
    <name type="scientific">Ceramothamnion japonicum</name>
    <name type="common">Red alga</name>
    <name type="synonym">Ceramium japonicum</name>
    <dbReference type="NCBI Taxonomy" id="218448"/>
    <lineage>
        <taxon>Eukaryota</taxon>
        <taxon>Rhodophyta</taxon>
        <taxon>Florideophyceae</taxon>
        <taxon>Rhodymeniophycidae</taxon>
        <taxon>Ceramiales</taxon>
        <taxon>Ceramiaceae</taxon>
        <taxon>Ceramothamnion</taxon>
    </lineage>
</organism>
<evidence type="ECO:0000313" key="1">
    <source>
        <dbReference type="EMBL" id="AOM66413.1"/>
    </source>
</evidence>
<keyword evidence="1" id="KW-0934">Plastid</keyword>
<dbReference type="GeneID" id="29073517"/>
<accession>A0A1C9CDE2</accession>
<reference evidence="1" key="1">
    <citation type="journal article" date="2016" name="BMC Biol.">
        <title>Parallel evolution of highly conserved plastid genome architecture in red seaweeds and seed plants.</title>
        <authorList>
            <person name="Lee J."/>
            <person name="Cho C.H."/>
            <person name="Park S.I."/>
            <person name="Choi J.W."/>
            <person name="Song H.S."/>
            <person name="West J.A."/>
            <person name="Bhattacharya D."/>
            <person name="Yoon H.S."/>
        </authorList>
    </citation>
    <scope>NUCLEOTIDE SEQUENCE</scope>
</reference>
<dbReference type="InterPro" id="IPR029057">
    <property type="entry name" value="PRTase-like"/>
</dbReference>
<geneLocation type="plastid" evidence="1"/>
<proteinExistence type="predicted"/>
<sequence length="187" mass="22508">MKLNIYIISHPIIKIFSHNIKKNHLKSESTQDDSESKIMLFIIYEILRKLIYITNIYINKLDYIKHISVMDYQQKNYIITNMVKNFHLLTEIYNKFPHTYITNCNNNENYTNQIHQYDINDKTNILIVENFLTEDTIIKTIQNIQHDMKIKEKQITIACITCTNQILEKISQYYNEINLYTTKIIYN</sequence>
<dbReference type="Gene3D" id="3.40.50.2020">
    <property type="match status" value="1"/>
</dbReference>
<dbReference type="RefSeq" id="YP_009297070.1">
    <property type="nucleotide sequence ID" value="NC_031174.1"/>
</dbReference>
<dbReference type="EMBL" id="KX284719">
    <property type="protein sequence ID" value="AOM66413.1"/>
    <property type="molecule type" value="Genomic_DNA"/>
</dbReference>
<dbReference type="AlphaFoldDB" id="A0A1C9CDE2"/>
<dbReference type="GO" id="GO:0016757">
    <property type="term" value="F:glycosyltransferase activity"/>
    <property type="evidence" value="ECO:0007669"/>
    <property type="project" value="UniProtKB-KW"/>
</dbReference>
<keyword evidence="1" id="KW-0328">Glycosyltransferase</keyword>
<protein>
    <submittedName>
        <fullName evidence="1">Uracil phosphoribosyltransferase</fullName>
    </submittedName>
</protein>
<keyword evidence="1" id="KW-0808">Transferase</keyword>